<reference evidence="2 3" key="1">
    <citation type="submission" date="2022-10" db="EMBL/GenBank/DDBJ databases">
        <title>The complete genomes of actinobacterial strains from the NBC collection.</title>
        <authorList>
            <person name="Joergensen T.S."/>
            <person name="Alvarez Arevalo M."/>
            <person name="Sterndorff E.B."/>
            <person name="Faurdal D."/>
            <person name="Vuksanovic O."/>
            <person name="Mourched A.-S."/>
            <person name="Charusanti P."/>
            <person name="Shaw S."/>
            <person name="Blin K."/>
            <person name="Weber T."/>
        </authorList>
    </citation>
    <scope>NUCLEOTIDE SEQUENCE [LARGE SCALE GENOMIC DNA]</scope>
    <source>
        <strain evidence="2 3">NBC_00319</strain>
    </source>
</reference>
<dbReference type="EMBL" id="CP108021">
    <property type="protein sequence ID" value="WUM19203.1"/>
    <property type="molecule type" value="Genomic_DNA"/>
</dbReference>
<protein>
    <submittedName>
        <fullName evidence="2">Uncharacterized protein</fullName>
    </submittedName>
</protein>
<evidence type="ECO:0000313" key="3">
    <source>
        <dbReference type="Proteomes" id="UP001432128"/>
    </source>
</evidence>
<dbReference type="Proteomes" id="UP001432128">
    <property type="component" value="Chromosome"/>
</dbReference>
<name>A0AAU4JZM6_9NOCA</name>
<organism evidence="2 3">
    <name type="scientific">Williamsia herbipolensis</name>
    <dbReference type="NCBI Taxonomy" id="1603258"/>
    <lineage>
        <taxon>Bacteria</taxon>
        <taxon>Bacillati</taxon>
        <taxon>Actinomycetota</taxon>
        <taxon>Actinomycetes</taxon>
        <taxon>Mycobacteriales</taxon>
        <taxon>Nocardiaceae</taxon>
        <taxon>Williamsia</taxon>
    </lineage>
</organism>
<dbReference type="AlphaFoldDB" id="A0AAU4JZM6"/>
<proteinExistence type="predicted"/>
<keyword evidence="3" id="KW-1185">Reference proteome</keyword>
<sequence>MSILPLLIVIQAFVLSTWSMVVLTAYLVTRDDDHAYESLDLTAANVAGARTR</sequence>
<accession>A0AAU4JZM6</accession>
<evidence type="ECO:0000256" key="1">
    <source>
        <dbReference type="SAM" id="Phobius"/>
    </source>
</evidence>
<feature type="transmembrane region" description="Helical" evidence="1">
    <location>
        <begin position="6"/>
        <end position="28"/>
    </location>
</feature>
<evidence type="ECO:0000313" key="2">
    <source>
        <dbReference type="EMBL" id="WUM19203.1"/>
    </source>
</evidence>
<keyword evidence="1" id="KW-0812">Transmembrane</keyword>
<keyword evidence="1" id="KW-0472">Membrane</keyword>
<dbReference type="RefSeq" id="WP_156377917.1">
    <property type="nucleotide sequence ID" value="NZ_CP108021.1"/>
</dbReference>
<gene>
    <name evidence="2" type="ORF">OG579_16000</name>
</gene>
<dbReference type="KEGG" id="whr:OG579_16000"/>
<keyword evidence="1" id="KW-1133">Transmembrane helix</keyword>